<reference evidence="3 4" key="1">
    <citation type="submission" date="2024-04" db="EMBL/GenBank/DDBJ databases">
        <title>Tritrichomonas musculus Genome.</title>
        <authorList>
            <person name="Alves-Ferreira E."/>
            <person name="Grigg M."/>
            <person name="Lorenzi H."/>
            <person name="Galac M."/>
        </authorList>
    </citation>
    <scope>NUCLEOTIDE SEQUENCE [LARGE SCALE GENOMIC DNA]</scope>
    <source>
        <strain evidence="3 4">EAF2021</strain>
    </source>
</reference>
<dbReference type="InterPro" id="IPR011050">
    <property type="entry name" value="Pectin_lyase_fold/virulence"/>
</dbReference>
<dbReference type="InterPro" id="IPR039448">
    <property type="entry name" value="Beta_helix"/>
</dbReference>
<keyword evidence="1" id="KW-0677">Repeat</keyword>
<keyword evidence="4" id="KW-1185">Reference proteome</keyword>
<dbReference type="Gene3D" id="2.160.20.10">
    <property type="entry name" value="Single-stranded right-handed beta-helix, Pectin lyase-like"/>
    <property type="match status" value="3"/>
</dbReference>
<dbReference type="PANTHER" id="PTHR22990">
    <property type="entry name" value="F-BOX ONLY PROTEIN"/>
    <property type="match status" value="1"/>
</dbReference>
<gene>
    <name evidence="3" type="ORF">M9Y10_041857</name>
</gene>
<feature type="domain" description="Right handed beta helix" evidence="2">
    <location>
        <begin position="618"/>
        <end position="730"/>
    </location>
</feature>
<comment type="caution">
    <text evidence="3">The sequence shown here is derived from an EMBL/GenBank/DDBJ whole genome shotgun (WGS) entry which is preliminary data.</text>
</comment>
<dbReference type="PANTHER" id="PTHR22990:SF15">
    <property type="entry name" value="F-BOX ONLY PROTEIN 10"/>
    <property type="match status" value="1"/>
</dbReference>
<proteinExistence type="predicted"/>
<sequence length="737" mass="77230">MQFIKLGMTSSDFPPLPVFEQSSSVLNVDPNEPDAIGACIARAPEGSTIIIPAGEYKECLTIEKNIQLIGDGEVFLTASSPTDSFTVNARVYVKNIQIKPGSSQCSSAVNLLAGCAVFESCTISSPFMPPIITHEDGYLYFNTCTITSTEAAVMFASKKIKVEFQKCVISSPQTVGIIASEDSQVRMIQTKLENCGDSGIIILDRASLQMESCNVEGNGGDAIELNTQSQNNIITATAIKNHEKGSALNCSGPGHLSISNCEINTCTAGILAGNGFTVEASTNAISNVSKSALVCATNGSTITLNGDNLSGECLLAIISDSKSQVLATGVNINNIKSTGSSVTGGSKLVFTQCVFNKITECAIEAHDDATLEVDSCQFSEIESIGILVQTNVRGFVKNTVISTCGIVGCHFVDNTAEFEFQQVSFQANGGNGLNIKNTSAVFTECAFIQNQASGIEARGAETKPTFDKCQFNQNAVVGVNISEGAAPIFKECVIGANAGSGFYAEGASPSLEVCSVVQNGENGILAMSGAQVTCSQCSIKGNLTFGAQIETSGTCVTFKQCEISEQPQAGGVIINESAIGVFEGSNLSANNGPQVECRNNGQARITNCQLFQSLKGIGLQITAGGFAEVNSSVFHDEQQAGIVVGDGGNCNVQGCELYNCQVCAIYLLSGSKGNFKKNHIHNNASVGINIMAGSVPSILENTIENHSNYGINVALGAEPQVIDNVFNNNGTMDVNRE</sequence>
<evidence type="ECO:0000259" key="2">
    <source>
        <dbReference type="Pfam" id="PF13229"/>
    </source>
</evidence>
<dbReference type="SUPFAM" id="SSF51126">
    <property type="entry name" value="Pectin lyase-like"/>
    <property type="match status" value="3"/>
</dbReference>
<name>A0ABR2K5L0_9EUKA</name>
<evidence type="ECO:0000313" key="3">
    <source>
        <dbReference type="EMBL" id="KAK8886394.1"/>
    </source>
</evidence>
<dbReference type="Pfam" id="PF13229">
    <property type="entry name" value="Beta_helix"/>
    <property type="match status" value="3"/>
</dbReference>
<dbReference type="Proteomes" id="UP001470230">
    <property type="component" value="Unassembled WGS sequence"/>
</dbReference>
<feature type="domain" description="Right handed beta helix" evidence="2">
    <location>
        <begin position="135"/>
        <end position="284"/>
    </location>
</feature>
<dbReference type="EMBL" id="JAPFFF010000007">
    <property type="protein sequence ID" value="KAK8886394.1"/>
    <property type="molecule type" value="Genomic_DNA"/>
</dbReference>
<accession>A0ABR2K5L0</accession>
<protein>
    <submittedName>
        <fullName evidence="3">Protein ubiquitination</fullName>
    </submittedName>
</protein>
<dbReference type="InterPro" id="IPR051550">
    <property type="entry name" value="SCF-Subunits/Alg-Epimerases"/>
</dbReference>
<evidence type="ECO:0000256" key="1">
    <source>
        <dbReference type="ARBA" id="ARBA00022737"/>
    </source>
</evidence>
<dbReference type="InterPro" id="IPR012334">
    <property type="entry name" value="Pectin_lyas_fold"/>
</dbReference>
<dbReference type="InterPro" id="IPR006626">
    <property type="entry name" value="PbH1"/>
</dbReference>
<organism evidence="3 4">
    <name type="scientific">Tritrichomonas musculus</name>
    <dbReference type="NCBI Taxonomy" id="1915356"/>
    <lineage>
        <taxon>Eukaryota</taxon>
        <taxon>Metamonada</taxon>
        <taxon>Parabasalia</taxon>
        <taxon>Tritrichomonadida</taxon>
        <taxon>Tritrichomonadidae</taxon>
        <taxon>Tritrichomonas</taxon>
    </lineage>
</organism>
<feature type="domain" description="Right handed beta helix" evidence="2">
    <location>
        <begin position="411"/>
        <end position="562"/>
    </location>
</feature>
<dbReference type="SMART" id="SM00710">
    <property type="entry name" value="PbH1"/>
    <property type="match status" value="10"/>
</dbReference>
<evidence type="ECO:0000313" key="4">
    <source>
        <dbReference type="Proteomes" id="UP001470230"/>
    </source>
</evidence>